<proteinExistence type="predicted"/>
<gene>
    <name evidence="1" type="ORF">H257_02765</name>
</gene>
<dbReference type="VEuPathDB" id="FungiDB:H257_02765"/>
<sequence>MHDFDWLTLLNSGALTTMATEGGGNGHDMADMMKLYTEGMQAQFGAMMGKFRASMEQSVGMSRMMNDMMEHLLLQSLDVKCVVTGDGAAATTLHLDVRNTGAIPIPVVCCTVSIRRRFPASPADDTDDTDDTLLVVKTTPADLDVGSHTSTVLPLDLPSLDQYNGQVVVSCVSPGSGQRLQKSNDFSVYLLQQLAIRPLLQPVDVEASSVTSVAPLDLHGLRQALQICPTDGIVLASHGHYTIQSSAATSPSFVLAVSQIDATTCHVHVTSITATESQPWTAHDIVFEVEALARVT</sequence>
<organism evidence="1">
    <name type="scientific">Aphanomyces astaci</name>
    <name type="common">Crayfish plague agent</name>
    <dbReference type="NCBI Taxonomy" id="112090"/>
    <lineage>
        <taxon>Eukaryota</taxon>
        <taxon>Sar</taxon>
        <taxon>Stramenopiles</taxon>
        <taxon>Oomycota</taxon>
        <taxon>Saprolegniomycetes</taxon>
        <taxon>Saprolegniales</taxon>
        <taxon>Verrucalvaceae</taxon>
        <taxon>Aphanomyces</taxon>
    </lineage>
</organism>
<dbReference type="RefSeq" id="XP_009824862.1">
    <property type="nucleotide sequence ID" value="XM_009826560.1"/>
</dbReference>
<protein>
    <submittedName>
        <fullName evidence="1">Uncharacterized protein</fullName>
    </submittedName>
</protein>
<reference evidence="1" key="1">
    <citation type="submission" date="2013-12" db="EMBL/GenBank/DDBJ databases">
        <title>The Genome Sequence of Aphanomyces astaci APO3.</title>
        <authorList>
            <consortium name="The Broad Institute Genomics Platform"/>
            <person name="Russ C."/>
            <person name="Tyler B."/>
            <person name="van West P."/>
            <person name="Dieguez-Uribeondo J."/>
            <person name="Young S.K."/>
            <person name="Zeng Q."/>
            <person name="Gargeya S."/>
            <person name="Fitzgerald M."/>
            <person name="Abouelleil A."/>
            <person name="Alvarado L."/>
            <person name="Chapman S.B."/>
            <person name="Gainer-Dewar J."/>
            <person name="Goldberg J."/>
            <person name="Griggs A."/>
            <person name="Gujja S."/>
            <person name="Hansen M."/>
            <person name="Howarth C."/>
            <person name="Imamovic A."/>
            <person name="Ireland A."/>
            <person name="Larimer J."/>
            <person name="McCowan C."/>
            <person name="Murphy C."/>
            <person name="Pearson M."/>
            <person name="Poon T.W."/>
            <person name="Priest M."/>
            <person name="Roberts A."/>
            <person name="Saif S."/>
            <person name="Shea T."/>
            <person name="Sykes S."/>
            <person name="Wortman J."/>
            <person name="Nusbaum C."/>
            <person name="Birren B."/>
        </authorList>
    </citation>
    <scope>NUCLEOTIDE SEQUENCE [LARGE SCALE GENOMIC DNA]</scope>
    <source>
        <strain evidence="1">APO3</strain>
    </source>
</reference>
<dbReference type="EMBL" id="KI913117">
    <property type="protein sequence ID" value="ETV86390.1"/>
    <property type="molecule type" value="Genomic_DNA"/>
</dbReference>
<name>W4H2Y4_APHAT</name>
<dbReference type="GeneID" id="20804761"/>
<accession>W4H2Y4</accession>
<dbReference type="OrthoDB" id="76046at2759"/>
<evidence type="ECO:0000313" key="1">
    <source>
        <dbReference type="EMBL" id="ETV86390.1"/>
    </source>
</evidence>
<dbReference type="AlphaFoldDB" id="W4H2Y4"/>